<reference evidence="6" key="2">
    <citation type="journal article" date="2023" name="Proc. Natl. Acad. Sci. U.S.A.">
        <title>A global phylogenomic analysis of the shiitake genus Lentinula.</title>
        <authorList>
            <person name="Sierra-Patev S."/>
            <person name="Min B."/>
            <person name="Naranjo-Ortiz M."/>
            <person name="Looney B."/>
            <person name="Konkel Z."/>
            <person name="Slot J.C."/>
            <person name="Sakamoto Y."/>
            <person name="Steenwyk J.L."/>
            <person name="Rokas A."/>
            <person name="Carro J."/>
            <person name="Camarero S."/>
            <person name="Ferreira P."/>
            <person name="Molpeceres G."/>
            <person name="Ruiz-Duenas F.J."/>
            <person name="Serrano A."/>
            <person name="Henrissat B."/>
            <person name="Drula E."/>
            <person name="Hughes K.W."/>
            <person name="Mata J.L."/>
            <person name="Ishikawa N.K."/>
            <person name="Vargas-Isla R."/>
            <person name="Ushijima S."/>
            <person name="Smith C.A."/>
            <person name="Donoghue J."/>
            <person name="Ahrendt S."/>
            <person name="Andreopoulos W."/>
            <person name="He G."/>
            <person name="LaButti K."/>
            <person name="Lipzen A."/>
            <person name="Ng V."/>
            <person name="Riley R."/>
            <person name="Sandor L."/>
            <person name="Barry K."/>
            <person name="Martinez A.T."/>
            <person name="Xiao Y."/>
            <person name="Gibbons J.G."/>
            <person name="Terashima K."/>
            <person name="Grigoriev I.V."/>
            <person name="Hibbett D."/>
        </authorList>
    </citation>
    <scope>NUCLEOTIDE SEQUENCE</scope>
    <source>
        <strain evidence="6">Sp2 HRB7682 ss15</strain>
    </source>
</reference>
<dbReference type="Gene3D" id="2.130.10.10">
    <property type="entry name" value="YVTN repeat-like/Quinoprotein amine dehydrogenase"/>
    <property type="match status" value="1"/>
</dbReference>
<reference evidence="6" key="1">
    <citation type="submission" date="2022-08" db="EMBL/GenBank/DDBJ databases">
        <authorList>
            <consortium name="DOE Joint Genome Institute"/>
            <person name="Min B."/>
            <person name="Riley R."/>
            <person name="Sierra-Patev S."/>
            <person name="Naranjo-Ortiz M."/>
            <person name="Looney B."/>
            <person name="Konkel Z."/>
            <person name="Slot J.C."/>
            <person name="Sakamoto Y."/>
            <person name="Steenwyk J.L."/>
            <person name="Rokas A."/>
            <person name="Carro J."/>
            <person name="Camarero S."/>
            <person name="Ferreira P."/>
            <person name="Molpeceres G."/>
            <person name="Ruiz-Duenas F.J."/>
            <person name="Serrano A."/>
            <person name="Henrissat B."/>
            <person name="Drula E."/>
            <person name="Hughes K.W."/>
            <person name="Mata J.L."/>
            <person name="Ishikawa N.K."/>
            <person name="Vargas-Isla R."/>
            <person name="Ushijima S."/>
            <person name="Smith C.A."/>
            <person name="Ahrendt S."/>
            <person name="Andreopoulos W."/>
            <person name="He G."/>
            <person name="Labutti K."/>
            <person name="Lipzen A."/>
            <person name="Ng V."/>
            <person name="Sandor L."/>
            <person name="Barry K."/>
            <person name="Martinez A.T."/>
            <person name="Xiao Y."/>
            <person name="Gibbons J.G."/>
            <person name="Terashima K."/>
            <person name="Hibbett D.S."/>
            <person name="Grigoriev I.V."/>
        </authorList>
    </citation>
    <scope>NUCLEOTIDE SEQUENCE</scope>
    <source>
        <strain evidence="6">Sp2 HRB7682 ss15</strain>
    </source>
</reference>
<evidence type="ECO:0000313" key="6">
    <source>
        <dbReference type="EMBL" id="KAJ4470591.1"/>
    </source>
</evidence>
<feature type="compositionally biased region" description="Polar residues" evidence="4">
    <location>
        <begin position="364"/>
        <end position="414"/>
    </location>
</feature>
<evidence type="ECO:0000256" key="1">
    <source>
        <dbReference type="ARBA" id="ARBA00022574"/>
    </source>
</evidence>
<dbReference type="InterPro" id="IPR049566">
    <property type="entry name" value="WDR59_RTC1-like_RING_Znf"/>
</dbReference>
<dbReference type="PROSITE" id="PS50294">
    <property type="entry name" value="WD_REPEATS_REGION"/>
    <property type="match status" value="1"/>
</dbReference>
<dbReference type="GO" id="GO:0034198">
    <property type="term" value="P:cellular response to amino acid starvation"/>
    <property type="evidence" value="ECO:0007669"/>
    <property type="project" value="TreeGrafter"/>
</dbReference>
<accession>A0A9W9DH91</accession>
<feature type="compositionally biased region" description="Basic and acidic residues" evidence="4">
    <location>
        <begin position="582"/>
        <end position="593"/>
    </location>
</feature>
<dbReference type="GO" id="GO:1904263">
    <property type="term" value="P:positive regulation of TORC1 signaling"/>
    <property type="evidence" value="ECO:0007669"/>
    <property type="project" value="TreeGrafter"/>
</dbReference>
<dbReference type="PANTHER" id="PTHR46170">
    <property type="entry name" value="GATOR COMPLEX PROTEIN WDR59"/>
    <property type="match status" value="1"/>
</dbReference>
<dbReference type="InterPro" id="IPR049567">
    <property type="entry name" value="WDR59-like"/>
</dbReference>
<keyword evidence="1 3" id="KW-0853">WD repeat</keyword>
<dbReference type="PROSITE" id="PS50082">
    <property type="entry name" value="WD_REPEATS_2"/>
    <property type="match status" value="1"/>
</dbReference>
<gene>
    <name evidence="6" type="ORF">C8J55DRAFT_181246</name>
</gene>
<evidence type="ECO:0000256" key="2">
    <source>
        <dbReference type="ARBA" id="ARBA00022737"/>
    </source>
</evidence>
<feature type="compositionally biased region" description="Low complexity" evidence="4">
    <location>
        <begin position="1248"/>
        <end position="1259"/>
    </location>
</feature>
<organism evidence="6 7">
    <name type="scientific">Lentinula lateritia</name>
    <dbReference type="NCBI Taxonomy" id="40482"/>
    <lineage>
        <taxon>Eukaryota</taxon>
        <taxon>Fungi</taxon>
        <taxon>Dikarya</taxon>
        <taxon>Basidiomycota</taxon>
        <taxon>Agaricomycotina</taxon>
        <taxon>Agaricomycetes</taxon>
        <taxon>Agaricomycetidae</taxon>
        <taxon>Agaricales</taxon>
        <taxon>Marasmiineae</taxon>
        <taxon>Omphalotaceae</taxon>
        <taxon>Lentinula</taxon>
    </lineage>
</organism>
<dbReference type="InterPro" id="IPR036322">
    <property type="entry name" value="WD40_repeat_dom_sf"/>
</dbReference>
<dbReference type="InterPro" id="IPR019775">
    <property type="entry name" value="WD40_repeat_CS"/>
</dbReference>
<evidence type="ECO:0000256" key="4">
    <source>
        <dbReference type="SAM" id="MobiDB-lite"/>
    </source>
</evidence>
<dbReference type="PROSITE" id="PS00678">
    <property type="entry name" value="WD_REPEATS_1"/>
    <property type="match status" value="1"/>
</dbReference>
<proteinExistence type="predicted"/>
<keyword evidence="2" id="KW-0677">Repeat</keyword>
<dbReference type="InterPro" id="IPR001680">
    <property type="entry name" value="WD40_rpt"/>
</dbReference>
<sequence length="1604" mass="174230">MTSNANSVTRGPSLLSTRKPSSTSAGSDLEDGTNFRNSLQINMKGLVGDAVGNMSISPWSRDVVLAARRGLFIIDLEAPFEVPRFLPQGGTWDVADVQWNPHPSRSEYIVSTSSEKLLIWNLYMSGKTSIQHILHSHYRAITDINWHTTERDTVVSTGIDSWVWAWDMREPRKPIFGLCAFSSPGTQVKWNRQNSHILASSHADKVLIWDRRKGSLPVATIDAHSSRIYGIDWSQTEPTEIVTCSLDKTIKVWDSKTMTLKTMIRTGYPVWRARSLPFGRGVLSLAQRGETALEMFSLEDQGLGPGTSEVPVDSFQGHSDVVKEFVWRKGANNTVFQLITWSKDRTLRFWPVDSDMMRKVGYSRSGSNDSQHQQQPATSVTTESAPRTKSFRNATFSDSSSNTDKLDNNLNPNPISAPIGHRSILAEVRAGGPINSALQAQPRNRQRTNDSFNVTLQTAPSPPLQSPDIFGSVTPTQTQSTLTAPAAAGISNIQSIEGTVPDSSLGLPGSVNAAGISGGGTMSRGAAGGLKSRARVDALSWLSSVKDSSTTAGTATIAIAGVGVDEDRINNETDGANGRRSTSRDGLDSRDSRYRDELVVQPVGHSLQDEITTVLSKLPASKVRLEKHDLSFTNSNKKQQRTLTLGLQVPWARSESGLRHHAVGGSGATYAYSTQSVFLRVTFTFPRNYPYSPENHTDLPLEHPTARTTTPTVNMEYTPLITMKDRAFMLRRLRRIIATLRERQRPCLEACLRFLVFKDESFVEFMEGGDGGATGHTSARRPGLKTRSSGENGVDLGDSDSSEEDIQHMVELGNHVGRDDEVTMSMLRDNKNLAEPRTCQGSFGPNGELVCFFRAPPRIMRNAVNALISHSRSPARSSEERVNYASFDHDSLNVNTTDGINADISGYTDREAFHQSPALISDAVRRLSIAARDRDSSSRPGLNVSTANALTLDTIFLTPKVSTVGQGGSHTYTGVPDLYSYTYPSSQHTAQTHPSPAQVQAQITRVMTNLLTFPRHRGRRQSNSFRSSAGLNYIGEEGSSMPGVGTGGEKDAMGTSQRSYSAVALMAGSPRRSEVVISNTTGLVGGDKSVAEDYIFLPTAFSEGSNAVDDGSCLFNGKGGDLVQICDSNAAAARLHGRYDHERIFRSIGALLATAALGAGRGNRLVDESASCLSLVKQLLDRLLGDLRAHKDAQMLAVVASVALQIFYIPEVCHTFLANATRSHSNSISTRPGSALDYFSAIHHHGSSSKTPTHSSYSPDHPFRSPVFSTPGSTHLPSSPTPIPGTSTISSRGSWSSIFSNGRNFMINAPQAISYNAAATIKPVLPVRSPPLNPPSRMAVSANKAVNIHQGRPSRGSGRALQRRWLLESPSQSTAWHLWQPGSTSELVTPPSAASKSWNESSAKSQEAAVSFSSTGHTHRRTFSQVASAANDGKKGAVVFEAAPQEDSRTLTYSDEELVLLLRHVHFYAEMLSRWELHHKRAELLKSITVPGYESILQEHEFGLVRMCTNCTAPLPIGKLGTSCESCGNHRVTTKCTVCRLTVKGLSINCLCCLHVTHVSCWNQLSVPICPSGCGCACGPAGAGIMDRPPPSTMKTRLVEHMSH</sequence>
<dbReference type="Pfam" id="PF17120">
    <property type="entry name" value="zf-RING_16"/>
    <property type="match status" value="1"/>
</dbReference>
<feature type="region of interest" description="Disordered" evidence="4">
    <location>
        <begin position="1"/>
        <end position="31"/>
    </location>
</feature>
<feature type="region of interest" description="Disordered" evidence="4">
    <location>
        <begin position="568"/>
        <end position="593"/>
    </location>
</feature>
<dbReference type="GO" id="GO:0035859">
    <property type="term" value="C:Seh1-associated complex"/>
    <property type="evidence" value="ECO:0007669"/>
    <property type="project" value="TreeGrafter"/>
</dbReference>
<evidence type="ECO:0000313" key="7">
    <source>
        <dbReference type="Proteomes" id="UP001150238"/>
    </source>
</evidence>
<dbReference type="GO" id="GO:0035591">
    <property type="term" value="F:signaling adaptor activity"/>
    <property type="evidence" value="ECO:0007669"/>
    <property type="project" value="TreeGrafter"/>
</dbReference>
<feature type="region of interest" description="Disordered" evidence="4">
    <location>
        <begin position="770"/>
        <end position="802"/>
    </location>
</feature>
<dbReference type="GO" id="GO:0005774">
    <property type="term" value="C:vacuolar membrane"/>
    <property type="evidence" value="ECO:0007669"/>
    <property type="project" value="TreeGrafter"/>
</dbReference>
<feature type="region of interest" description="Disordered" evidence="4">
    <location>
        <begin position="1247"/>
        <end position="1291"/>
    </location>
</feature>
<feature type="domain" description="WDR59/RTC1-like RING zinc finger" evidence="5">
    <location>
        <begin position="1533"/>
        <end position="1578"/>
    </location>
</feature>
<feature type="compositionally biased region" description="Polar residues" evidence="4">
    <location>
        <begin position="1"/>
        <end position="26"/>
    </location>
</feature>
<feature type="compositionally biased region" description="Polar residues" evidence="4">
    <location>
        <begin position="1267"/>
        <end position="1276"/>
    </location>
</feature>
<dbReference type="EMBL" id="JANVFS010000031">
    <property type="protein sequence ID" value="KAJ4470591.1"/>
    <property type="molecule type" value="Genomic_DNA"/>
</dbReference>
<dbReference type="PANTHER" id="PTHR46170:SF1">
    <property type="entry name" value="GATOR COMPLEX PROTEIN WDR59"/>
    <property type="match status" value="1"/>
</dbReference>
<evidence type="ECO:0000259" key="5">
    <source>
        <dbReference type="Pfam" id="PF17120"/>
    </source>
</evidence>
<name>A0A9W9DH91_9AGAR</name>
<dbReference type="Proteomes" id="UP001150238">
    <property type="component" value="Unassembled WGS sequence"/>
</dbReference>
<feature type="repeat" description="WD" evidence="3">
    <location>
        <begin position="221"/>
        <end position="263"/>
    </location>
</feature>
<dbReference type="SUPFAM" id="SSF50978">
    <property type="entry name" value="WD40 repeat-like"/>
    <property type="match status" value="1"/>
</dbReference>
<dbReference type="SMART" id="SM00320">
    <property type="entry name" value="WD40"/>
    <property type="match status" value="5"/>
</dbReference>
<feature type="region of interest" description="Disordered" evidence="4">
    <location>
        <begin position="361"/>
        <end position="415"/>
    </location>
</feature>
<dbReference type="Pfam" id="PF00400">
    <property type="entry name" value="WD40"/>
    <property type="match status" value="1"/>
</dbReference>
<protein>
    <recommendedName>
        <fullName evidence="5">WDR59/RTC1-like RING zinc finger domain-containing protein</fullName>
    </recommendedName>
</protein>
<evidence type="ECO:0000256" key="3">
    <source>
        <dbReference type="PROSITE-ProRule" id="PRU00221"/>
    </source>
</evidence>
<comment type="caution">
    <text evidence="6">The sequence shown here is derived from an EMBL/GenBank/DDBJ whole genome shotgun (WGS) entry which is preliminary data.</text>
</comment>
<dbReference type="InterPro" id="IPR015943">
    <property type="entry name" value="WD40/YVTN_repeat-like_dom_sf"/>
</dbReference>